<dbReference type="Proteomes" id="UP000035366">
    <property type="component" value="Chromosome"/>
</dbReference>
<sequence length="133" mass="13925">MAYQIPPGPAHFVDREREQARVLQLVTERQTAGGAARPLCLLLSGYGGTGKTELAFRLARALHGRYPDGVLYVDLDDVRRDGAVEVADVLGELLRVFPQVGAGPPMLPGLGVAIVPVAGSAPPGCRVPAECAA</sequence>
<name>A0ABM5TTM1_9ACTN</name>
<reference evidence="1 2" key="1">
    <citation type="journal article" date="2015" name="ISME J.">
        <title>Draft Genome Sequence of Streptomyces incarnatus NRRL8089, which Produces the Nucleoside Antibiotic Sinefungin.</title>
        <authorList>
            <person name="Oshima K."/>
            <person name="Hattori M."/>
            <person name="Shimizu H."/>
            <person name="Fukuda K."/>
            <person name="Nemoto M."/>
            <person name="Inagaki K."/>
            <person name="Tamura T."/>
        </authorList>
    </citation>
    <scope>NUCLEOTIDE SEQUENCE [LARGE SCALE GENOMIC DNA]</scope>
    <source>
        <strain evidence="1 2">NRRL 8089</strain>
    </source>
</reference>
<dbReference type="SUPFAM" id="SSF52540">
    <property type="entry name" value="P-loop containing nucleoside triphosphate hydrolases"/>
    <property type="match status" value="1"/>
</dbReference>
<evidence type="ECO:0000313" key="2">
    <source>
        <dbReference type="Proteomes" id="UP000035366"/>
    </source>
</evidence>
<accession>A0ABM5TTM1</accession>
<dbReference type="Gene3D" id="3.40.50.300">
    <property type="entry name" value="P-loop containing nucleotide triphosphate hydrolases"/>
    <property type="match status" value="1"/>
</dbReference>
<dbReference type="EMBL" id="CP011497">
    <property type="protein sequence ID" value="AKJ14413.1"/>
    <property type="molecule type" value="Genomic_DNA"/>
</dbReference>
<gene>
    <name evidence="1" type="ORF">ABB07_31480</name>
</gene>
<protein>
    <recommendedName>
        <fullName evidence="3">Orc1-like AAA ATPase domain-containing protein</fullName>
    </recommendedName>
</protein>
<dbReference type="RefSeq" id="WP_208901966.1">
    <property type="nucleotide sequence ID" value="NZ_CP011497.1"/>
</dbReference>
<evidence type="ECO:0000313" key="1">
    <source>
        <dbReference type="EMBL" id="AKJ14413.1"/>
    </source>
</evidence>
<dbReference type="InterPro" id="IPR027417">
    <property type="entry name" value="P-loop_NTPase"/>
</dbReference>
<proteinExistence type="predicted"/>
<evidence type="ECO:0008006" key="3">
    <source>
        <dbReference type="Google" id="ProtNLM"/>
    </source>
</evidence>
<keyword evidence="2" id="KW-1185">Reference proteome</keyword>
<organism evidence="1 2">
    <name type="scientific">Streptomyces incarnatus</name>
    <dbReference type="NCBI Taxonomy" id="665007"/>
    <lineage>
        <taxon>Bacteria</taxon>
        <taxon>Bacillati</taxon>
        <taxon>Actinomycetota</taxon>
        <taxon>Actinomycetes</taxon>
        <taxon>Kitasatosporales</taxon>
        <taxon>Streptomycetaceae</taxon>
        <taxon>Streptomyces</taxon>
    </lineage>
</organism>